<dbReference type="Proteomes" id="UP000819052">
    <property type="component" value="Unassembled WGS sequence"/>
</dbReference>
<dbReference type="Pfam" id="PF01663">
    <property type="entry name" value="Phosphodiest"/>
    <property type="match status" value="1"/>
</dbReference>
<gene>
    <name evidence="1" type="ORF">F1609_15850</name>
</gene>
<dbReference type="InterPro" id="IPR002591">
    <property type="entry name" value="Phosphodiest/P_Trfase"/>
</dbReference>
<evidence type="ECO:0000313" key="1">
    <source>
        <dbReference type="EMBL" id="NHZ41622.1"/>
    </source>
</evidence>
<proteinExistence type="predicted"/>
<sequence>MQTLLILNIVGLTPRHLGPLTPNLAAFAARGTMRPLTSVTPAVTCSVQATFMTGLAPARHGIVGNGWYFRDTAEIGFWKQSNQLVAGEKLWESAKRRDPAFTCANLFWWFNMASSHDIGATPRPIYKADGRKLPDCYTKPAAWRDTLGAALGKFPLFQFWGPGTSIASSAWIAAAAKMAIDEHDPTLTMVYLPHLDYDLQRHGPDEQHAAVRQSLADVDRVAGELIAHAQAAGRRVLVLSEYGITAVDRPVHLNRHLREAGLLAVREEDGAELLDPIASAAFAVVDHQLAHVYVADPGQVEAVRALLAAVPGVEAVWSGAQRAAVGLDHPRSGELVVMADARSWFSYYYWLDERRAPDFARTVEIHRKPGYDPAELFFDPALRFPRLAVLARLLRRKLGLRTLMNVIGLDASIVKGSHGRPVDDPAMGPLIMTDAPGALAGGAVDAREVKQIALSILFKEPGLAQVDSGEELAQGAAAI</sequence>
<dbReference type="InterPro" id="IPR017850">
    <property type="entry name" value="Alkaline_phosphatase_core_sf"/>
</dbReference>
<accession>A0ABX0M3Y9</accession>
<dbReference type="PANTHER" id="PTHR10151:SF120">
    <property type="entry name" value="BIS(5'-ADENOSYL)-TRIPHOSPHATASE"/>
    <property type="match status" value="1"/>
</dbReference>
<dbReference type="RefSeq" id="WP_167077384.1">
    <property type="nucleotide sequence ID" value="NZ_VVIW01000008.1"/>
</dbReference>
<organism evidence="1 2">
    <name type="scientific">Massilia aquatica</name>
    <dbReference type="NCBI Taxonomy" id="2609000"/>
    <lineage>
        <taxon>Bacteria</taxon>
        <taxon>Pseudomonadati</taxon>
        <taxon>Pseudomonadota</taxon>
        <taxon>Betaproteobacteria</taxon>
        <taxon>Burkholderiales</taxon>
        <taxon>Oxalobacteraceae</taxon>
        <taxon>Telluria group</taxon>
        <taxon>Massilia</taxon>
    </lineage>
</organism>
<comment type="caution">
    <text evidence="1">The sequence shown here is derived from an EMBL/GenBank/DDBJ whole genome shotgun (WGS) entry which is preliminary data.</text>
</comment>
<dbReference type="CDD" id="cd16018">
    <property type="entry name" value="Enpp"/>
    <property type="match status" value="1"/>
</dbReference>
<keyword evidence="2" id="KW-1185">Reference proteome</keyword>
<dbReference type="SUPFAM" id="SSF53649">
    <property type="entry name" value="Alkaline phosphatase-like"/>
    <property type="match status" value="1"/>
</dbReference>
<evidence type="ECO:0000313" key="2">
    <source>
        <dbReference type="Proteomes" id="UP000819052"/>
    </source>
</evidence>
<dbReference type="PANTHER" id="PTHR10151">
    <property type="entry name" value="ECTONUCLEOTIDE PYROPHOSPHATASE/PHOSPHODIESTERASE"/>
    <property type="match status" value="1"/>
</dbReference>
<reference evidence="1 2" key="1">
    <citation type="submission" date="2019-09" db="EMBL/GenBank/DDBJ databases">
        <title>Taxonomy of Antarctic Massilia spp.: description of Massilia rubra sp. nov., Massilia aquatica sp. nov., Massilia mucilaginosa sp. nov., Massilia frigida sp. nov. isolated from streams, lakes and regoliths.</title>
        <authorList>
            <person name="Holochova P."/>
            <person name="Sedlacek I."/>
            <person name="Kralova S."/>
            <person name="Maslanova I."/>
            <person name="Busse H.-J."/>
            <person name="Stankova E."/>
            <person name="Vrbovska V."/>
            <person name="Kovarovic V."/>
            <person name="Bartak M."/>
            <person name="Svec P."/>
            <person name="Pantucek R."/>
        </authorList>
    </citation>
    <scope>NUCLEOTIDE SEQUENCE [LARGE SCALE GENOMIC DNA]</scope>
    <source>
        <strain evidence="1 2">CCM 8693</strain>
    </source>
</reference>
<dbReference type="EMBL" id="VVIW01000008">
    <property type="protein sequence ID" value="NHZ41622.1"/>
    <property type="molecule type" value="Genomic_DNA"/>
</dbReference>
<name>A0ABX0M3Y9_9BURK</name>
<protein>
    <submittedName>
        <fullName evidence="1">Alkaline phosphatase family protein</fullName>
    </submittedName>
</protein>
<dbReference type="Gene3D" id="3.40.720.10">
    <property type="entry name" value="Alkaline Phosphatase, subunit A"/>
    <property type="match status" value="1"/>
</dbReference>